<gene>
    <name evidence="1" type="ORF">PAXRUDRAFT_827002</name>
</gene>
<reference evidence="1 2" key="1">
    <citation type="submission" date="2014-04" db="EMBL/GenBank/DDBJ databases">
        <authorList>
            <consortium name="DOE Joint Genome Institute"/>
            <person name="Kuo A."/>
            <person name="Kohler A."/>
            <person name="Jargeat P."/>
            <person name="Nagy L.G."/>
            <person name="Floudas D."/>
            <person name="Copeland A."/>
            <person name="Barry K.W."/>
            <person name="Cichocki N."/>
            <person name="Veneault-Fourrey C."/>
            <person name="LaButti K."/>
            <person name="Lindquist E.A."/>
            <person name="Lipzen A."/>
            <person name="Lundell T."/>
            <person name="Morin E."/>
            <person name="Murat C."/>
            <person name="Sun H."/>
            <person name="Tunlid A."/>
            <person name="Henrissat B."/>
            <person name="Grigoriev I.V."/>
            <person name="Hibbett D.S."/>
            <person name="Martin F."/>
            <person name="Nordberg H.P."/>
            <person name="Cantor M.N."/>
            <person name="Hua S.X."/>
        </authorList>
    </citation>
    <scope>NUCLEOTIDE SEQUENCE [LARGE SCALE GENOMIC DNA]</scope>
    <source>
        <strain evidence="1 2">Ve08.2h10</strain>
    </source>
</reference>
<sequence length="74" mass="8003">MVTSKASNDACPVAMGRLAWDGARRSVRQVEDRMGLCCIGYEIDRFCMGSKRDVFTIEKGGPFHAQSGGCSAIT</sequence>
<accession>A0A0D0DRC7</accession>
<dbReference type="EMBL" id="KN825040">
    <property type="protein sequence ID" value="KIK95468.1"/>
    <property type="molecule type" value="Genomic_DNA"/>
</dbReference>
<reference evidence="2" key="2">
    <citation type="submission" date="2015-01" db="EMBL/GenBank/DDBJ databases">
        <title>Evolutionary Origins and Diversification of the Mycorrhizal Mutualists.</title>
        <authorList>
            <consortium name="DOE Joint Genome Institute"/>
            <consortium name="Mycorrhizal Genomics Consortium"/>
            <person name="Kohler A."/>
            <person name="Kuo A."/>
            <person name="Nagy L.G."/>
            <person name="Floudas D."/>
            <person name="Copeland A."/>
            <person name="Barry K.W."/>
            <person name="Cichocki N."/>
            <person name="Veneault-Fourrey C."/>
            <person name="LaButti K."/>
            <person name="Lindquist E.A."/>
            <person name="Lipzen A."/>
            <person name="Lundell T."/>
            <person name="Morin E."/>
            <person name="Murat C."/>
            <person name="Riley R."/>
            <person name="Ohm R."/>
            <person name="Sun H."/>
            <person name="Tunlid A."/>
            <person name="Henrissat B."/>
            <person name="Grigoriev I.V."/>
            <person name="Hibbett D.S."/>
            <person name="Martin F."/>
        </authorList>
    </citation>
    <scope>NUCLEOTIDE SEQUENCE [LARGE SCALE GENOMIC DNA]</scope>
    <source>
        <strain evidence="2">Ve08.2h10</strain>
    </source>
</reference>
<dbReference type="Proteomes" id="UP000054538">
    <property type="component" value="Unassembled WGS sequence"/>
</dbReference>
<name>A0A0D0DRC7_9AGAM</name>
<organism evidence="1 2">
    <name type="scientific">Paxillus rubicundulus Ve08.2h10</name>
    <dbReference type="NCBI Taxonomy" id="930991"/>
    <lineage>
        <taxon>Eukaryota</taxon>
        <taxon>Fungi</taxon>
        <taxon>Dikarya</taxon>
        <taxon>Basidiomycota</taxon>
        <taxon>Agaricomycotina</taxon>
        <taxon>Agaricomycetes</taxon>
        <taxon>Agaricomycetidae</taxon>
        <taxon>Boletales</taxon>
        <taxon>Paxilineae</taxon>
        <taxon>Paxillaceae</taxon>
        <taxon>Paxillus</taxon>
    </lineage>
</organism>
<keyword evidence="2" id="KW-1185">Reference proteome</keyword>
<dbReference type="AlphaFoldDB" id="A0A0D0DRC7"/>
<proteinExistence type="predicted"/>
<protein>
    <submittedName>
        <fullName evidence="1">Uncharacterized protein</fullName>
    </submittedName>
</protein>
<dbReference type="InParanoid" id="A0A0D0DRC7"/>
<dbReference type="HOGENOM" id="CLU_2688508_0_0_1"/>
<evidence type="ECO:0000313" key="1">
    <source>
        <dbReference type="EMBL" id="KIK95468.1"/>
    </source>
</evidence>
<evidence type="ECO:0000313" key="2">
    <source>
        <dbReference type="Proteomes" id="UP000054538"/>
    </source>
</evidence>